<dbReference type="VEuPathDB" id="TriTrypDB:Tb427_000562900"/>
<proteinExistence type="predicted"/>
<evidence type="ECO:0000313" key="8">
    <source>
        <dbReference type="EMBL" id="AGH59519.1"/>
    </source>
</evidence>
<reference evidence="8" key="2">
    <citation type="journal article" date="2014" name="Mol. Biochem. Parasitol.">
        <title>Capturing the variant surface glycoprotein repertoire (the VSGnome) of Trypanosoma brucei Lister 427.</title>
        <authorList>
            <person name="Cross G.A."/>
            <person name="Kim H.S."/>
            <person name="Wickstead B."/>
        </authorList>
    </citation>
    <scope>NUCLEOTIDE SEQUENCE</scope>
    <source>
        <strain evidence="8">Lister 427</strain>
    </source>
</reference>
<protein>
    <submittedName>
        <fullName evidence="8">Variant surface glycoprotein 3486</fullName>
    </submittedName>
</protein>
<dbReference type="EMBL" id="KC612088">
    <property type="protein sequence ID" value="AGH59519.1"/>
    <property type="molecule type" value="Genomic_DNA"/>
</dbReference>
<evidence type="ECO:0000256" key="6">
    <source>
        <dbReference type="ARBA" id="ARBA00023288"/>
    </source>
</evidence>
<organism evidence="8">
    <name type="scientific">Trypanosoma brucei</name>
    <dbReference type="NCBI Taxonomy" id="5691"/>
    <lineage>
        <taxon>Eukaryota</taxon>
        <taxon>Discoba</taxon>
        <taxon>Euglenozoa</taxon>
        <taxon>Kinetoplastea</taxon>
        <taxon>Metakinetoplastina</taxon>
        <taxon>Trypanosomatida</taxon>
        <taxon>Trypanosomatidae</taxon>
        <taxon>Trypanosoma</taxon>
    </lineage>
</organism>
<feature type="non-terminal residue" evidence="8">
    <location>
        <position position="1"/>
    </location>
</feature>
<accession>M4SU27</accession>
<evidence type="ECO:0000256" key="5">
    <source>
        <dbReference type="ARBA" id="ARBA00023180"/>
    </source>
</evidence>
<evidence type="ECO:0000259" key="7">
    <source>
        <dbReference type="Pfam" id="PF00913"/>
    </source>
</evidence>
<name>M4SU27_9TRYP</name>
<evidence type="ECO:0000256" key="4">
    <source>
        <dbReference type="ARBA" id="ARBA00023136"/>
    </source>
</evidence>
<dbReference type="AlphaFoldDB" id="M4SU27"/>
<sequence length="353" mass="37064">KLKKKGRVNRKLSPYKHYRGSIFSPTSHNSKSHNSKVNRKRATVIVIVMRQNSGRTTSTLALALALKLLAVHVSPSGPAFDEGPVKKVCKVAKTLADIEGVALAKIQSLINQVSAANEAAAKANLAAAATTDSNTSTLYAAAGARASRCSNDAVHALTTLAPIALNAATNGAKTSGHISEVIDILRQASKGRSNSKCIVQNGVDTATAASTVTAYGCPAEILEQAETQPTVDASVMDNKGFKTLTAPTDLHSGSATSTCIFLVGANDNAAKLWKANSAAGTPVHIAQGFITITAHDTTTQSAAQIPQLNTLGDSWSATDTTTMAKLYNKIGDLTKYSIPLYHQTKSRRNRLQS</sequence>
<comment type="subcellular location">
    <subcellularLocation>
        <location evidence="1">Cell membrane</location>
        <topology evidence="1">Lipid-anchor</topology>
        <topology evidence="1">GPI-anchor</topology>
    </subcellularLocation>
</comment>
<dbReference type="GO" id="GO:0098552">
    <property type="term" value="C:side of membrane"/>
    <property type="evidence" value="ECO:0007669"/>
    <property type="project" value="UniProtKB-KW"/>
</dbReference>
<dbReference type="GO" id="GO:0042783">
    <property type="term" value="P:symbiont-mediated evasion of host immune response"/>
    <property type="evidence" value="ECO:0007669"/>
    <property type="project" value="InterPro"/>
</dbReference>
<dbReference type="Pfam" id="PF00913">
    <property type="entry name" value="Trypan_glycop"/>
    <property type="match status" value="1"/>
</dbReference>
<evidence type="ECO:0000256" key="2">
    <source>
        <dbReference type="ARBA" id="ARBA00022475"/>
    </source>
</evidence>
<reference evidence="8" key="1">
    <citation type="submission" date="2013-02" db="EMBL/GenBank/DDBJ databases">
        <authorList>
            <person name="Cross G.A.M."/>
            <person name="Kim H.-S."/>
            <person name="Wickstead B."/>
        </authorList>
    </citation>
    <scope>NUCLEOTIDE SEQUENCE</scope>
    <source>
        <strain evidence="8">Lister 427</strain>
    </source>
</reference>
<keyword evidence="3" id="KW-0336">GPI-anchor</keyword>
<feature type="domain" description="Trypanosome variant surface glycoprotein A-type N-terminal" evidence="7">
    <location>
        <begin position="63"/>
        <end position="334"/>
    </location>
</feature>
<dbReference type="VEuPathDB" id="TriTrypDB:Tb927.9.17380"/>
<dbReference type="GO" id="GO:0005886">
    <property type="term" value="C:plasma membrane"/>
    <property type="evidence" value="ECO:0007669"/>
    <property type="project" value="UniProtKB-SubCell"/>
</dbReference>
<dbReference type="InterPro" id="IPR001812">
    <property type="entry name" value="Trypano_VSG_A_N_dom"/>
</dbReference>
<dbReference type="Gene3D" id="3.90.150.10">
    <property type="entry name" value="Variant Surface Glycoprotein, subunit A domain 1"/>
    <property type="match status" value="1"/>
</dbReference>
<keyword evidence="5" id="KW-0325">Glycoprotein</keyword>
<evidence type="ECO:0000256" key="3">
    <source>
        <dbReference type="ARBA" id="ARBA00022622"/>
    </source>
</evidence>
<dbReference type="VEuPathDB" id="TriTrypDB:Tb1125.9.17380"/>
<dbReference type="SUPFAM" id="SSF58087">
    <property type="entry name" value="Variant surface glycoprotein (N-terminal domain)"/>
    <property type="match status" value="1"/>
</dbReference>
<keyword evidence="4" id="KW-0472">Membrane</keyword>
<evidence type="ECO:0000256" key="1">
    <source>
        <dbReference type="ARBA" id="ARBA00004609"/>
    </source>
</evidence>
<keyword evidence="6" id="KW-0449">Lipoprotein</keyword>
<keyword evidence="2" id="KW-1003">Cell membrane</keyword>